<dbReference type="GO" id="GO:0022625">
    <property type="term" value="C:cytosolic large ribosomal subunit"/>
    <property type="evidence" value="ECO:0007669"/>
    <property type="project" value="TreeGrafter"/>
</dbReference>
<evidence type="ECO:0000256" key="1">
    <source>
        <dbReference type="ARBA" id="ARBA00006227"/>
    </source>
</evidence>
<name>A0A424YHA1_9FIRM</name>
<evidence type="ECO:0000313" key="8">
    <source>
        <dbReference type="EMBL" id="RQD77460.1"/>
    </source>
</evidence>
<reference evidence="8 9" key="1">
    <citation type="submission" date="2018-08" db="EMBL/GenBank/DDBJ databases">
        <title>The metabolism and importance of syntrophic acetate oxidation coupled to methane or sulfide production in haloalkaline environments.</title>
        <authorList>
            <person name="Timmers P.H.A."/>
            <person name="Vavourakis C.D."/>
            <person name="Sorokin D.Y."/>
            <person name="Sinninghe Damste J.S."/>
            <person name="Muyzer G."/>
            <person name="Stams A.J.M."/>
            <person name="Plugge C.M."/>
        </authorList>
    </citation>
    <scope>NUCLEOTIDE SEQUENCE [LARGE SCALE GENOMIC DNA]</scope>
    <source>
        <strain evidence="8">MSAO_Bac1</strain>
    </source>
</reference>
<dbReference type="SUPFAM" id="SSF52161">
    <property type="entry name" value="Ribosomal protein L13"/>
    <property type="match status" value="1"/>
</dbReference>
<dbReference type="EMBL" id="QZAA01000067">
    <property type="protein sequence ID" value="RQD77460.1"/>
    <property type="molecule type" value="Genomic_DNA"/>
</dbReference>
<dbReference type="PIRSF" id="PIRSF002181">
    <property type="entry name" value="Ribosomal_L13"/>
    <property type="match status" value="1"/>
</dbReference>
<dbReference type="Gene3D" id="3.90.1180.10">
    <property type="entry name" value="Ribosomal protein L13"/>
    <property type="match status" value="1"/>
</dbReference>
<dbReference type="InterPro" id="IPR036899">
    <property type="entry name" value="Ribosomal_uL13_sf"/>
</dbReference>
<comment type="function">
    <text evidence="5 7">This protein is one of the early assembly proteins of the 50S ribosomal subunit, although it is not seen to bind rRNA by itself. It is important during the early stages of 50S assembly.</text>
</comment>
<dbReference type="AlphaFoldDB" id="A0A424YHA1"/>
<keyword evidence="3 5" id="KW-0687">Ribonucleoprotein</keyword>
<sequence length="143" mass="16726">MKTTYMAKPREVEKKWYIIDASGKPLGRVATEVARVLRGKHKPQFTPHVDTGDHVIVINAEKVILTGKKLKQKKHYRHSRYPGGLKVVDYETLMREKPERAFYLAVKGMLPGNRLGRAMLKKLRVYRDDKHKQEAQQPEVWEY</sequence>
<dbReference type="InterPro" id="IPR005823">
    <property type="entry name" value="Ribosomal_uL13_bac-type"/>
</dbReference>
<evidence type="ECO:0000256" key="6">
    <source>
        <dbReference type="RuleBase" id="RU003877"/>
    </source>
</evidence>
<dbReference type="FunFam" id="3.90.1180.10:FF:000001">
    <property type="entry name" value="50S ribosomal protein L13"/>
    <property type="match status" value="1"/>
</dbReference>
<gene>
    <name evidence="5 7" type="primary">rplM</name>
    <name evidence="8" type="ORF">D5R97_02455</name>
</gene>
<protein>
    <recommendedName>
        <fullName evidence="4 5">Large ribosomal subunit protein uL13</fullName>
    </recommendedName>
</protein>
<evidence type="ECO:0000256" key="3">
    <source>
        <dbReference type="ARBA" id="ARBA00023274"/>
    </source>
</evidence>
<dbReference type="InterPro" id="IPR005822">
    <property type="entry name" value="Ribosomal_uL13"/>
</dbReference>
<evidence type="ECO:0000256" key="2">
    <source>
        <dbReference type="ARBA" id="ARBA00022980"/>
    </source>
</evidence>
<comment type="similarity">
    <text evidence="1 5 6">Belongs to the universal ribosomal protein uL13 family.</text>
</comment>
<dbReference type="PROSITE" id="PS00783">
    <property type="entry name" value="RIBOSOMAL_L13"/>
    <property type="match status" value="1"/>
</dbReference>
<proteinExistence type="inferred from homology"/>
<accession>A0A424YHA1</accession>
<evidence type="ECO:0000256" key="7">
    <source>
        <dbReference type="RuleBase" id="RU003878"/>
    </source>
</evidence>
<dbReference type="PANTHER" id="PTHR11545:SF2">
    <property type="entry name" value="LARGE RIBOSOMAL SUBUNIT PROTEIN UL13M"/>
    <property type="match status" value="1"/>
</dbReference>
<dbReference type="NCBIfam" id="TIGR01066">
    <property type="entry name" value="rplM_bact"/>
    <property type="match status" value="1"/>
</dbReference>
<comment type="subunit">
    <text evidence="5">Part of the 50S ribosomal subunit.</text>
</comment>
<dbReference type="InterPro" id="IPR023563">
    <property type="entry name" value="Ribosomal_uL13_CS"/>
</dbReference>
<keyword evidence="2 5" id="KW-0689">Ribosomal protein</keyword>
<dbReference type="GO" id="GO:0017148">
    <property type="term" value="P:negative regulation of translation"/>
    <property type="evidence" value="ECO:0007669"/>
    <property type="project" value="TreeGrafter"/>
</dbReference>
<evidence type="ECO:0000256" key="4">
    <source>
        <dbReference type="ARBA" id="ARBA00035201"/>
    </source>
</evidence>
<dbReference type="GO" id="GO:0006412">
    <property type="term" value="P:translation"/>
    <property type="evidence" value="ECO:0007669"/>
    <property type="project" value="UniProtKB-UniRule"/>
</dbReference>
<organism evidence="8 9">
    <name type="scientific">Candidatus Syntrophonatronum acetioxidans</name>
    <dbReference type="NCBI Taxonomy" id="1795816"/>
    <lineage>
        <taxon>Bacteria</taxon>
        <taxon>Bacillati</taxon>
        <taxon>Bacillota</taxon>
        <taxon>Clostridia</taxon>
        <taxon>Eubacteriales</taxon>
        <taxon>Syntrophomonadaceae</taxon>
        <taxon>Candidatus Syntrophonatronum</taxon>
    </lineage>
</organism>
<dbReference type="Proteomes" id="UP000285138">
    <property type="component" value="Unassembled WGS sequence"/>
</dbReference>
<dbReference type="GO" id="GO:0003729">
    <property type="term" value="F:mRNA binding"/>
    <property type="evidence" value="ECO:0007669"/>
    <property type="project" value="UniProtKB-ARBA"/>
</dbReference>
<comment type="caution">
    <text evidence="8">The sequence shown here is derived from an EMBL/GenBank/DDBJ whole genome shotgun (WGS) entry which is preliminary data.</text>
</comment>
<dbReference type="Pfam" id="PF00572">
    <property type="entry name" value="Ribosomal_L13"/>
    <property type="match status" value="1"/>
</dbReference>
<evidence type="ECO:0000313" key="9">
    <source>
        <dbReference type="Proteomes" id="UP000285138"/>
    </source>
</evidence>
<dbReference type="GO" id="GO:0003735">
    <property type="term" value="F:structural constituent of ribosome"/>
    <property type="evidence" value="ECO:0007669"/>
    <property type="project" value="InterPro"/>
</dbReference>
<dbReference type="CDD" id="cd00392">
    <property type="entry name" value="Ribosomal_L13"/>
    <property type="match status" value="1"/>
</dbReference>
<dbReference type="HAMAP" id="MF_01366">
    <property type="entry name" value="Ribosomal_uL13"/>
    <property type="match status" value="1"/>
</dbReference>
<dbReference type="PANTHER" id="PTHR11545">
    <property type="entry name" value="RIBOSOMAL PROTEIN L13"/>
    <property type="match status" value="1"/>
</dbReference>
<evidence type="ECO:0000256" key="5">
    <source>
        <dbReference type="HAMAP-Rule" id="MF_01366"/>
    </source>
</evidence>